<dbReference type="AlphaFoldDB" id="A0A7K0C5S7"/>
<dbReference type="GO" id="GO:0045892">
    <property type="term" value="P:negative regulation of DNA-templated transcription"/>
    <property type="evidence" value="ECO:0007669"/>
    <property type="project" value="InterPro"/>
</dbReference>
<evidence type="ECO:0000256" key="2">
    <source>
        <dbReference type="ARBA" id="ARBA00023125"/>
    </source>
</evidence>
<dbReference type="GO" id="GO:0003700">
    <property type="term" value="F:DNA-binding transcription factor activity"/>
    <property type="evidence" value="ECO:0007669"/>
    <property type="project" value="TreeGrafter"/>
</dbReference>
<keyword evidence="3" id="KW-0804">Transcription</keyword>
<dbReference type="InterPro" id="IPR001647">
    <property type="entry name" value="HTH_TetR"/>
</dbReference>
<dbReference type="SUPFAM" id="SSF46689">
    <property type="entry name" value="Homeodomain-like"/>
    <property type="match status" value="1"/>
</dbReference>
<gene>
    <name evidence="6" type="ORF">ACRB68_69220</name>
</gene>
<keyword evidence="7" id="KW-1185">Reference proteome</keyword>
<dbReference type="PROSITE" id="PS50977">
    <property type="entry name" value="HTH_TETR_2"/>
    <property type="match status" value="1"/>
</dbReference>
<evidence type="ECO:0000256" key="3">
    <source>
        <dbReference type="ARBA" id="ARBA00023163"/>
    </source>
</evidence>
<proteinExistence type="predicted"/>
<comment type="caution">
    <text evidence="6">The sequence shown here is derived from an EMBL/GenBank/DDBJ whole genome shotgun (WGS) entry which is preliminary data.</text>
</comment>
<dbReference type="InterPro" id="IPR004111">
    <property type="entry name" value="Repressor_TetR_C"/>
</dbReference>
<dbReference type="Gene3D" id="1.10.357.10">
    <property type="entry name" value="Tetracycline Repressor, domain 2"/>
    <property type="match status" value="1"/>
</dbReference>
<dbReference type="PANTHER" id="PTHR30055:SF151">
    <property type="entry name" value="TRANSCRIPTIONAL REGULATORY PROTEIN"/>
    <property type="match status" value="1"/>
</dbReference>
<dbReference type="SUPFAM" id="SSF48498">
    <property type="entry name" value="Tetracyclin repressor-like, C-terminal domain"/>
    <property type="match status" value="1"/>
</dbReference>
<evidence type="ECO:0000313" key="7">
    <source>
        <dbReference type="Proteomes" id="UP000487268"/>
    </source>
</evidence>
<dbReference type="GO" id="GO:0000976">
    <property type="term" value="F:transcription cis-regulatory region binding"/>
    <property type="evidence" value="ECO:0007669"/>
    <property type="project" value="TreeGrafter"/>
</dbReference>
<dbReference type="InterPro" id="IPR050109">
    <property type="entry name" value="HTH-type_TetR-like_transc_reg"/>
</dbReference>
<dbReference type="InterPro" id="IPR009057">
    <property type="entry name" value="Homeodomain-like_sf"/>
</dbReference>
<sequence>MAVNEDPRTLAELLWGLRKPRTRGPRPAFDLARLAGAAVEVADTEGLEAVSMHHIAAELGLTKMALYRYVNGKTELMAIMIEAAVGTPPDLNGVAGWRAKLEEYVRELSAAWRRHPWLPSVTVGDRVMGPNETAWTETALSALTDTPLTERERLDAVMMVSHHIRATHSAATQGTQTWTDGSAAPVMRDLLLLNADRFPLLATTVAIPSTTTTREFGLRALLDGLERTITQRAHGNGDEQPASRPGPR</sequence>
<evidence type="ECO:0000256" key="4">
    <source>
        <dbReference type="PROSITE-ProRule" id="PRU00335"/>
    </source>
</evidence>
<evidence type="ECO:0000259" key="5">
    <source>
        <dbReference type="PROSITE" id="PS50977"/>
    </source>
</evidence>
<dbReference type="RefSeq" id="WP_207709925.1">
    <property type="nucleotide sequence ID" value="NZ_WEGH01000005.1"/>
</dbReference>
<protein>
    <recommendedName>
        <fullName evidence="5">HTH tetR-type domain-containing protein</fullName>
    </recommendedName>
</protein>
<evidence type="ECO:0000256" key="1">
    <source>
        <dbReference type="ARBA" id="ARBA00023015"/>
    </source>
</evidence>
<dbReference type="Pfam" id="PF00440">
    <property type="entry name" value="TetR_N"/>
    <property type="match status" value="1"/>
</dbReference>
<dbReference type="Gene3D" id="1.10.10.60">
    <property type="entry name" value="Homeodomain-like"/>
    <property type="match status" value="1"/>
</dbReference>
<feature type="domain" description="HTH tetR-type" evidence="5">
    <location>
        <begin position="28"/>
        <end position="88"/>
    </location>
</feature>
<feature type="DNA-binding region" description="H-T-H motif" evidence="4">
    <location>
        <begin position="51"/>
        <end position="70"/>
    </location>
</feature>
<accession>A0A7K0C5S7</accession>
<evidence type="ECO:0000313" key="6">
    <source>
        <dbReference type="EMBL" id="MQY08811.1"/>
    </source>
</evidence>
<name>A0A7K0C5S7_9ACTN</name>
<dbReference type="InterPro" id="IPR036271">
    <property type="entry name" value="Tet_transcr_reg_TetR-rel_C_sf"/>
</dbReference>
<reference evidence="6 7" key="1">
    <citation type="submission" date="2019-10" db="EMBL/GenBank/DDBJ databases">
        <title>Actinomadura rubteroloni sp. nov. and Actinomadura macrotermitis sp. nov., isolated from the gut of fungus growing-termite Macrotermes natalensis.</title>
        <authorList>
            <person name="Benndorf R."/>
            <person name="Martin K."/>
            <person name="Kuefner M."/>
            <person name="De Beer W."/>
            <person name="Kaster A.-K."/>
            <person name="Vollmers J."/>
            <person name="Poulsen M."/>
            <person name="Beemelmanns C."/>
        </authorList>
    </citation>
    <scope>NUCLEOTIDE SEQUENCE [LARGE SCALE GENOMIC DNA]</scope>
    <source>
        <strain evidence="6 7">RB68</strain>
    </source>
</reference>
<keyword evidence="2 4" id="KW-0238">DNA-binding</keyword>
<dbReference type="PANTHER" id="PTHR30055">
    <property type="entry name" value="HTH-TYPE TRANSCRIPTIONAL REGULATOR RUTR"/>
    <property type="match status" value="1"/>
</dbReference>
<dbReference type="Pfam" id="PF02909">
    <property type="entry name" value="TetR_C_1"/>
    <property type="match status" value="1"/>
</dbReference>
<dbReference type="Proteomes" id="UP000487268">
    <property type="component" value="Unassembled WGS sequence"/>
</dbReference>
<dbReference type="EMBL" id="WEGH01000005">
    <property type="protein sequence ID" value="MQY08811.1"/>
    <property type="molecule type" value="Genomic_DNA"/>
</dbReference>
<keyword evidence="1" id="KW-0805">Transcription regulation</keyword>
<organism evidence="6 7">
    <name type="scientific">Actinomadura macrotermitis</name>
    <dbReference type="NCBI Taxonomy" id="2585200"/>
    <lineage>
        <taxon>Bacteria</taxon>
        <taxon>Bacillati</taxon>
        <taxon>Actinomycetota</taxon>
        <taxon>Actinomycetes</taxon>
        <taxon>Streptosporangiales</taxon>
        <taxon>Thermomonosporaceae</taxon>
        <taxon>Actinomadura</taxon>
    </lineage>
</organism>